<dbReference type="AlphaFoldDB" id="A0A1N7M2N6"/>
<keyword evidence="1" id="KW-0479">Metal-binding</keyword>
<keyword evidence="5" id="KW-1185">Reference proteome</keyword>
<dbReference type="PROSITE" id="PS50966">
    <property type="entry name" value="ZF_SWIM"/>
    <property type="match status" value="1"/>
</dbReference>
<feature type="domain" description="SWIM-type" evidence="3">
    <location>
        <begin position="61"/>
        <end position="94"/>
    </location>
</feature>
<dbReference type="STRING" id="252246.SAMN05421799_104177"/>
<proteinExistence type="predicted"/>
<gene>
    <name evidence="4" type="ORF">SAMN05421799_104177</name>
</gene>
<reference evidence="5" key="1">
    <citation type="submission" date="2017-01" db="EMBL/GenBank/DDBJ databases">
        <authorList>
            <person name="Varghese N."/>
            <person name="Submissions S."/>
        </authorList>
    </citation>
    <scope>NUCLEOTIDE SEQUENCE [LARGE SCALE GENOMIC DNA]</scope>
    <source>
        <strain evidence="5">DSM 16176</strain>
    </source>
</reference>
<evidence type="ECO:0000259" key="3">
    <source>
        <dbReference type="PROSITE" id="PS50966"/>
    </source>
</evidence>
<dbReference type="Proteomes" id="UP000186156">
    <property type="component" value="Unassembled WGS sequence"/>
</dbReference>
<dbReference type="Pfam" id="PF04434">
    <property type="entry name" value="SWIM"/>
    <property type="match status" value="1"/>
</dbReference>
<accession>A0A1N7M2N6</accession>
<dbReference type="InterPro" id="IPR007527">
    <property type="entry name" value="Znf_SWIM"/>
</dbReference>
<feature type="compositionally biased region" description="Basic and acidic residues" evidence="2">
    <location>
        <begin position="263"/>
        <end position="276"/>
    </location>
</feature>
<keyword evidence="1" id="KW-0863">Zinc-finger</keyword>
<evidence type="ECO:0000313" key="5">
    <source>
        <dbReference type="Proteomes" id="UP000186156"/>
    </source>
</evidence>
<keyword evidence="1" id="KW-0862">Zinc</keyword>
<evidence type="ECO:0000256" key="1">
    <source>
        <dbReference type="PROSITE-ProRule" id="PRU00325"/>
    </source>
</evidence>
<sequence>MPCTSVWRKALRELTSRLAWRDVLPEYVFERGVQYAKDGRVVCWSLTDGVVHAVVRGAADYDVALHLCQVERSRCSCPYGGPCKHMVAVALHVAWETRLDGIAGGEKLDLDAYLGRFEAGEVPDDVADVVASRPDVLLLLRAARFVHRAAARFAREVSLAHLEREARALVLAADGVAQGDALPIPGRGTAPVDVAYTDAGWESAQRLLRAFADAAADHTPASLAPYAVYIFRRLVARDGRFCPSDGRSRHGPRRASHEPGGGWRDRQAPGGDRHPRGAWEVAASALKRLAQAMPSADVWRCSRTWWLARGSRMAPPRVCARRLCAIRRKQGAIAGSRACLTRVAARRWPCAPIGSSMPESSTLPATCSAAP</sequence>
<dbReference type="GO" id="GO:0008270">
    <property type="term" value="F:zinc ion binding"/>
    <property type="evidence" value="ECO:0007669"/>
    <property type="project" value="UniProtKB-KW"/>
</dbReference>
<dbReference type="EMBL" id="FTOO01000004">
    <property type="protein sequence ID" value="SIS80313.1"/>
    <property type="molecule type" value="Genomic_DNA"/>
</dbReference>
<name>A0A1N7M2N6_9BACL</name>
<protein>
    <submittedName>
        <fullName evidence="4">SWIM zinc finger</fullName>
    </submittedName>
</protein>
<evidence type="ECO:0000313" key="4">
    <source>
        <dbReference type="EMBL" id="SIS80313.1"/>
    </source>
</evidence>
<organism evidence="4 5">
    <name type="scientific">Alicyclobacillus vulcanalis</name>
    <dbReference type="NCBI Taxonomy" id="252246"/>
    <lineage>
        <taxon>Bacteria</taxon>
        <taxon>Bacillati</taxon>
        <taxon>Bacillota</taxon>
        <taxon>Bacilli</taxon>
        <taxon>Bacillales</taxon>
        <taxon>Alicyclobacillaceae</taxon>
        <taxon>Alicyclobacillus</taxon>
    </lineage>
</organism>
<feature type="region of interest" description="Disordered" evidence="2">
    <location>
        <begin position="242"/>
        <end position="276"/>
    </location>
</feature>
<evidence type="ECO:0000256" key="2">
    <source>
        <dbReference type="SAM" id="MobiDB-lite"/>
    </source>
</evidence>